<dbReference type="Proteomes" id="UP001270362">
    <property type="component" value="Unassembled WGS sequence"/>
</dbReference>
<evidence type="ECO:0000313" key="3">
    <source>
        <dbReference type="Proteomes" id="UP001270362"/>
    </source>
</evidence>
<gene>
    <name evidence="2" type="ORF">B0T22DRAFT_445808</name>
</gene>
<evidence type="ECO:0000256" key="1">
    <source>
        <dbReference type="SAM" id="MobiDB-lite"/>
    </source>
</evidence>
<name>A0AAE0WZ87_9PEZI</name>
<protein>
    <submittedName>
        <fullName evidence="2">Uncharacterized protein</fullName>
    </submittedName>
</protein>
<feature type="compositionally biased region" description="Polar residues" evidence="1">
    <location>
        <begin position="91"/>
        <end position="103"/>
    </location>
</feature>
<feature type="region of interest" description="Disordered" evidence="1">
    <location>
        <begin position="33"/>
        <end position="295"/>
    </location>
</feature>
<feature type="compositionally biased region" description="Pro residues" evidence="1">
    <location>
        <begin position="155"/>
        <end position="164"/>
    </location>
</feature>
<feature type="compositionally biased region" description="Basic and acidic residues" evidence="1">
    <location>
        <begin position="276"/>
        <end position="295"/>
    </location>
</feature>
<keyword evidence="3" id="KW-1185">Reference proteome</keyword>
<reference evidence="2" key="2">
    <citation type="submission" date="2023-06" db="EMBL/GenBank/DDBJ databases">
        <authorList>
            <consortium name="Lawrence Berkeley National Laboratory"/>
            <person name="Haridas S."/>
            <person name="Hensen N."/>
            <person name="Bonometti L."/>
            <person name="Westerberg I."/>
            <person name="Brannstrom I.O."/>
            <person name="Guillou S."/>
            <person name="Cros-Aarteil S."/>
            <person name="Calhoun S."/>
            <person name="Kuo A."/>
            <person name="Mondo S."/>
            <person name="Pangilinan J."/>
            <person name="Riley R."/>
            <person name="Labutti K."/>
            <person name="Andreopoulos B."/>
            <person name="Lipzen A."/>
            <person name="Chen C."/>
            <person name="Yanf M."/>
            <person name="Daum C."/>
            <person name="Ng V."/>
            <person name="Clum A."/>
            <person name="Steindorff A."/>
            <person name="Ohm R."/>
            <person name="Martin F."/>
            <person name="Silar P."/>
            <person name="Natvig D."/>
            <person name="Lalanne C."/>
            <person name="Gautier V."/>
            <person name="Ament-Velasquez S.L."/>
            <person name="Kruys A."/>
            <person name="Hutchinson M.I."/>
            <person name="Powell A.J."/>
            <person name="Barry K."/>
            <person name="Miller A.N."/>
            <person name="Grigoriev I.V."/>
            <person name="Debuchy R."/>
            <person name="Gladieux P."/>
            <person name="Thoren M.H."/>
            <person name="Johannesson H."/>
        </authorList>
    </citation>
    <scope>NUCLEOTIDE SEQUENCE</scope>
    <source>
        <strain evidence="2">CBS 314.62</strain>
    </source>
</reference>
<evidence type="ECO:0000313" key="2">
    <source>
        <dbReference type="EMBL" id="KAK3681131.1"/>
    </source>
</evidence>
<dbReference type="EMBL" id="JAULSO010000008">
    <property type="protein sequence ID" value="KAK3681131.1"/>
    <property type="molecule type" value="Genomic_DNA"/>
</dbReference>
<reference evidence="2" key="1">
    <citation type="journal article" date="2023" name="Mol. Phylogenet. Evol.">
        <title>Genome-scale phylogeny and comparative genomics of the fungal order Sordariales.</title>
        <authorList>
            <person name="Hensen N."/>
            <person name="Bonometti L."/>
            <person name="Westerberg I."/>
            <person name="Brannstrom I.O."/>
            <person name="Guillou S."/>
            <person name="Cros-Aarteil S."/>
            <person name="Calhoun S."/>
            <person name="Haridas S."/>
            <person name="Kuo A."/>
            <person name="Mondo S."/>
            <person name="Pangilinan J."/>
            <person name="Riley R."/>
            <person name="LaButti K."/>
            <person name="Andreopoulos B."/>
            <person name="Lipzen A."/>
            <person name="Chen C."/>
            <person name="Yan M."/>
            <person name="Daum C."/>
            <person name="Ng V."/>
            <person name="Clum A."/>
            <person name="Steindorff A."/>
            <person name="Ohm R.A."/>
            <person name="Martin F."/>
            <person name="Silar P."/>
            <person name="Natvig D.O."/>
            <person name="Lalanne C."/>
            <person name="Gautier V."/>
            <person name="Ament-Velasquez S.L."/>
            <person name="Kruys A."/>
            <person name="Hutchinson M.I."/>
            <person name="Powell A.J."/>
            <person name="Barry K."/>
            <person name="Miller A.N."/>
            <person name="Grigoriev I.V."/>
            <person name="Debuchy R."/>
            <person name="Gladieux P."/>
            <person name="Hiltunen Thoren M."/>
            <person name="Johannesson H."/>
        </authorList>
    </citation>
    <scope>NUCLEOTIDE SEQUENCE</scope>
    <source>
        <strain evidence="2">CBS 314.62</strain>
    </source>
</reference>
<sequence>MKTGQSAVADSQSSPVFDWACSYEECEPLGVFSQTEGGLSHTPRHQTPPPQPLTPFRGARDPTPTPPMDADGDVFYTPQPYAARRPAHPEATTTSAMPYSSGSGPVPFHNHPPIHTARPGRNETWNVRTSRTQVVPPPSPTPFTTRPSLLADTAGPPPPPPPPSLLAREGTSGWDAPATRIKTAKPAASSTGTTKPAARHVVHDDDDEPSTHRRHSRAQFRPSEGTPVALSLRTAADYERHHLRPRIDFDAEQARQMPPSGWGPALRGNSGQQLGKKSDKEKKKGKEDKGKEKDS</sequence>
<comment type="caution">
    <text evidence="2">The sequence shown here is derived from an EMBL/GenBank/DDBJ whole genome shotgun (WGS) entry which is preliminary data.</text>
</comment>
<proteinExistence type="predicted"/>
<dbReference type="AlphaFoldDB" id="A0AAE0WZ87"/>
<organism evidence="2 3">
    <name type="scientific">Podospora appendiculata</name>
    <dbReference type="NCBI Taxonomy" id="314037"/>
    <lineage>
        <taxon>Eukaryota</taxon>
        <taxon>Fungi</taxon>
        <taxon>Dikarya</taxon>
        <taxon>Ascomycota</taxon>
        <taxon>Pezizomycotina</taxon>
        <taxon>Sordariomycetes</taxon>
        <taxon>Sordariomycetidae</taxon>
        <taxon>Sordariales</taxon>
        <taxon>Podosporaceae</taxon>
        <taxon>Podospora</taxon>
    </lineage>
</organism>
<feature type="compositionally biased region" description="Basic and acidic residues" evidence="1">
    <location>
        <begin position="236"/>
        <end position="253"/>
    </location>
</feature>
<accession>A0AAE0WZ87</accession>